<accession>A0A183USU3</accession>
<proteinExistence type="predicted"/>
<reference evidence="5 6" key="2">
    <citation type="submission" date="2018-11" db="EMBL/GenBank/DDBJ databases">
        <authorList>
            <consortium name="Pathogen Informatics"/>
        </authorList>
    </citation>
    <scope>NUCLEOTIDE SEQUENCE [LARGE SCALE GENOMIC DNA]</scope>
</reference>
<dbReference type="InterPro" id="IPR050605">
    <property type="entry name" value="Olfactomedin-like_domain"/>
</dbReference>
<dbReference type="EMBL" id="UYWY01020906">
    <property type="protein sequence ID" value="VDM42884.1"/>
    <property type="molecule type" value="Genomic_DNA"/>
</dbReference>
<evidence type="ECO:0000256" key="3">
    <source>
        <dbReference type="PROSITE-ProRule" id="PRU00446"/>
    </source>
</evidence>
<keyword evidence="2" id="KW-0964">Secreted</keyword>
<dbReference type="GO" id="GO:0005615">
    <property type="term" value="C:extracellular space"/>
    <property type="evidence" value="ECO:0007669"/>
    <property type="project" value="TreeGrafter"/>
</dbReference>
<evidence type="ECO:0000256" key="2">
    <source>
        <dbReference type="ARBA" id="ARBA00022525"/>
    </source>
</evidence>
<evidence type="ECO:0000313" key="6">
    <source>
        <dbReference type="Proteomes" id="UP000050794"/>
    </source>
</evidence>
<feature type="domain" description="Olfactomedin-like" evidence="4">
    <location>
        <begin position="35"/>
        <end position="290"/>
    </location>
</feature>
<organism evidence="6 7">
    <name type="scientific">Toxocara canis</name>
    <name type="common">Canine roundworm</name>
    <dbReference type="NCBI Taxonomy" id="6265"/>
    <lineage>
        <taxon>Eukaryota</taxon>
        <taxon>Metazoa</taxon>
        <taxon>Ecdysozoa</taxon>
        <taxon>Nematoda</taxon>
        <taxon>Chromadorea</taxon>
        <taxon>Rhabditida</taxon>
        <taxon>Spirurina</taxon>
        <taxon>Ascaridomorpha</taxon>
        <taxon>Ascaridoidea</taxon>
        <taxon>Toxocaridae</taxon>
        <taxon>Toxocara</taxon>
    </lineage>
</organism>
<sequence>MMISTPVSGVWTLNLADIVLDPLCGKTVRLWFDLGCVQISSISHPTIVARRLNKVGGVIRQGNRWFLSEYAIGYSIFEYANQSALKHSRPTQVHWLGSTPHFDGTDNAVCEHDLLFYSSSSQRLYAMRLQPSTSSRRLRSISFPPLKRTIKVSGAKSQALYAHSYSLIDLESGGGYIWALYRDDTFLKVIKIECATLGIAGQWSLRHVHPKRVVNAFIACDFLYTVTQSSDSNVLSVVYDFESDIYVEPSKEVGSWKRHGIPSNVQYDPLSRTINVFDNGLIYTIDTKQT</sequence>
<evidence type="ECO:0000259" key="4">
    <source>
        <dbReference type="PROSITE" id="PS51132"/>
    </source>
</evidence>
<dbReference type="InterPro" id="IPR003112">
    <property type="entry name" value="Olfac-like_dom"/>
</dbReference>
<name>A0A183USU3_TOXCA</name>
<dbReference type="AlphaFoldDB" id="A0A183USU3"/>
<dbReference type="PANTHER" id="PTHR23192:SF35">
    <property type="entry name" value="OLFACTOMEDIN-LIKE DOMAIN-CONTAINING PROTEIN"/>
    <property type="match status" value="1"/>
</dbReference>
<reference evidence="7" key="1">
    <citation type="submission" date="2016-06" db="UniProtKB">
        <authorList>
            <consortium name="WormBaseParasite"/>
        </authorList>
    </citation>
    <scope>IDENTIFICATION</scope>
</reference>
<keyword evidence="6" id="KW-1185">Reference proteome</keyword>
<dbReference type="Proteomes" id="UP000050794">
    <property type="component" value="Unassembled WGS sequence"/>
</dbReference>
<comment type="caution">
    <text evidence="3">Lacks conserved residue(s) required for the propagation of feature annotation.</text>
</comment>
<evidence type="ECO:0000313" key="5">
    <source>
        <dbReference type="EMBL" id="VDM42884.1"/>
    </source>
</evidence>
<evidence type="ECO:0000313" key="7">
    <source>
        <dbReference type="WBParaSite" id="TCNE_0001156301-mRNA-1"/>
    </source>
</evidence>
<dbReference type="PANTHER" id="PTHR23192">
    <property type="entry name" value="OLFACTOMEDIN-RELATED"/>
    <property type="match status" value="1"/>
</dbReference>
<dbReference type="PROSITE" id="PS51132">
    <property type="entry name" value="OLF"/>
    <property type="match status" value="1"/>
</dbReference>
<protein>
    <submittedName>
        <fullName evidence="7">Myocilin</fullName>
    </submittedName>
</protein>
<dbReference type="WBParaSite" id="TCNE_0001156301-mRNA-1">
    <property type="protein sequence ID" value="TCNE_0001156301-mRNA-1"/>
    <property type="gene ID" value="TCNE_0001156301"/>
</dbReference>
<evidence type="ECO:0000256" key="1">
    <source>
        <dbReference type="ARBA" id="ARBA00004613"/>
    </source>
</evidence>
<dbReference type="SMART" id="SM00284">
    <property type="entry name" value="OLF"/>
    <property type="match status" value="1"/>
</dbReference>
<comment type="subcellular location">
    <subcellularLocation>
        <location evidence="1">Secreted</location>
    </subcellularLocation>
</comment>
<gene>
    <name evidence="5" type="ORF">TCNE_LOCUS11563</name>
</gene>
<dbReference type="GO" id="GO:0007165">
    <property type="term" value="P:signal transduction"/>
    <property type="evidence" value="ECO:0007669"/>
    <property type="project" value="TreeGrafter"/>
</dbReference>
<dbReference type="Pfam" id="PF02191">
    <property type="entry name" value="OLF"/>
    <property type="match status" value="1"/>
</dbReference>